<dbReference type="AlphaFoldDB" id="A0A0W0V902"/>
<gene>
    <name evidence="1" type="ORF">Ljor_0919</name>
</gene>
<organism evidence="1 2">
    <name type="scientific">Legionella jordanis</name>
    <dbReference type="NCBI Taxonomy" id="456"/>
    <lineage>
        <taxon>Bacteria</taxon>
        <taxon>Pseudomonadati</taxon>
        <taxon>Pseudomonadota</taxon>
        <taxon>Gammaproteobacteria</taxon>
        <taxon>Legionellales</taxon>
        <taxon>Legionellaceae</taxon>
        <taxon>Legionella</taxon>
    </lineage>
</organism>
<comment type="caution">
    <text evidence="1">The sequence shown here is derived from an EMBL/GenBank/DDBJ whole genome shotgun (WGS) entry which is preliminary data.</text>
</comment>
<dbReference type="RefSeq" id="WP_122256272.1">
    <property type="nucleotide sequence ID" value="NZ_CAXYJA010000002.1"/>
</dbReference>
<dbReference type="Proteomes" id="UP000055035">
    <property type="component" value="Unassembled WGS sequence"/>
</dbReference>
<dbReference type="PATRIC" id="fig|456.5.peg.976"/>
<evidence type="ECO:0000313" key="1">
    <source>
        <dbReference type="EMBL" id="KTD16613.1"/>
    </source>
</evidence>
<accession>A0A0W0V902</accession>
<name>A0A0W0V902_9GAMM</name>
<dbReference type="EMBL" id="LNYJ01000011">
    <property type="protein sequence ID" value="KTD16613.1"/>
    <property type="molecule type" value="Genomic_DNA"/>
</dbReference>
<proteinExistence type="predicted"/>
<keyword evidence="2" id="KW-1185">Reference proteome</keyword>
<sequence length="188" mass="22532">MTKNELMEKVKLTFNLPVKRELLILHHEELQRFYVKGHLTKDSFISLNTLIVRVLQQHFTIEQIEYVYQSKFLDKYFLDLSDQMRLWLQFPEDDFFLCHGWLALLCSLRLKANYKLHFSEEINFISPCYSLHTLSYFFDFISPYLDAGQNQILGGFEFSDPRKKRVIMFKDGLIHHIDCTLQNILLTR</sequence>
<reference evidence="1 2" key="1">
    <citation type="submission" date="2015-11" db="EMBL/GenBank/DDBJ databases">
        <title>Genomic analysis of 38 Legionella species identifies large and diverse effector repertoires.</title>
        <authorList>
            <person name="Burstein D."/>
            <person name="Amaro F."/>
            <person name="Zusman T."/>
            <person name="Lifshitz Z."/>
            <person name="Cohen O."/>
            <person name="Gilbert J.A."/>
            <person name="Pupko T."/>
            <person name="Shuman H.A."/>
            <person name="Segal G."/>
        </authorList>
    </citation>
    <scope>NUCLEOTIDE SEQUENCE [LARGE SCALE GENOMIC DNA]</scope>
    <source>
        <strain evidence="1 2">BL-540</strain>
    </source>
</reference>
<evidence type="ECO:0000313" key="2">
    <source>
        <dbReference type="Proteomes" id="UP000055035"/>
    </source>
</evidence>
<protein>
    <submittedName>
        <fullName evidence="1">Uncharacterized protein</fullName>
    </submittedName>
</protein>